<reference evidence="2 3" key="1">
    <citation type="submission" date="2024-09" db="EMBL/GenBank/DDBJ databases">
        <title>Rethinking Asexuality: The Enigmatic Case of Functional Sexual Genes in Lepraria (Stereocaulaceae).</title>
        <authorList>
            <person name="Doellman M."/>
            <person name="Sun Y."/>
            <person name="Barcenas-Pena A."/>
            <person name="Lumbsch H.T."/>
            <person name="Grewe F."/>
        </authorList>
    </citation>
    <scope>NUCLEOTIDE SEQUENCE [LARGE SCALE GENOMIC DNA]</scope>
    <source>
        <strain evidence="2 3">Grewe 0041</strain>
    </source>
</reference>
<dbReference type="Gene3D" id="3.30.420.10">
    <property type="entry name" value="Ribonuclease H-like superfamily/Ribonuclease H"/>
    <property type="match status" value="1"/>
</dbReference>
<organism evidence="2 3">
    <name type="scientific">Lepraria finkii</name>
    <dbReference type="NCBI Taxonomy" id="1340010"/>
    <lineage>
        <taxon>Eukaryota</taxon>
        <taxon>Fungi</taxon>
        <taxon>Dikarya</taxon>
        <taxon>Ascomycota</taxon>
        <taxon>Pezizomycotina</taxon>
        <taxon>Lecanoromycetes</taxon>
        <taxon>OSLEUM clade</taxon>
        <taxon>Lecanoromycetidae</taxon>
        <taxon>Lecanorales</taxon>
        <taxon>Lecanorineae</taxon>
        <taxon>Stereocaulaceae</taxon>
        <taxon>Lepraria</taxon>
    </lineage>
</organism>
<feature type="compositionally biased region" description="Low complexity" evidence="1">
    <location>
        <begin position="1"/>
        <end position="13"/>
    </location>
</feature>
<evidence type="ECO:0000313" key="3">
    <source>
        <dbReference type="Proteomes" id="UP001590951"/>
    </source>
</evidence>
<proteinExistence type="predicted"/>
<feature type="region of interest" description="Disordered" evidence="1">
    <location>
        <begin position="1"/>
        <end position="20"/>
    </location>
</feature>
<evidence type="ECO:0000313" key="2">
    <source>
        <dbReference type="EMBL" id="KAL2056019.1"/>
    </source>
</evidence>
<dbReference type="InterPro" id="IPR036397">
    <property type="entry name" value="RNaseH_sf"/>
</dbReference>
<evidence type="ECO:0000256" key="1">
    <source>
        <dbReference type="SAM" id="MobiDB-lite"/>
    </source>
</evidence>
<evidence type="ECO:0008006" key="4">
    <source>
        <dbReference type="Google" id="ProtNLM"/>
    </source>
</evidence>
<keyword evidence="3" id="KW-1185">Reference proteome</keyword>
<comment type="caution">
    <text evidence="2">The sequence shown here is derived from an EMBL/GenBank/DDBJ whole genome shotgun (WGS) entry which is preliminary data.</text>
</comment>
<dbReference type="Proteomes" id="UP001590951">
    <property type="component" value="Unassembled WGS sequence"/>
</dbReference>
<accession>A0ABR4BDV0</accession>
<gene>
    <name evidence="2" type="ORF">ABVK25_003661</name>
</gene>
<name>A0ABR4BDV0_9LECA</name>
<feature type="region of interest" description="Disordered" evidence="1">
    <location>
        <begin position="237"/>
        <end position="256"/>
    </location>
</feature>
<dbReference type="EMBL" id="JBHFEH010000009">
    <property type="protein sequence ID" value="KAL2056019.1"/>
    <property type="molecule type" value="Genomic_DNA"/>
</dbReference>
<protein>
    <recommendedName>
        <fullName evidence="4">Tc1-like transposase DDE domain-containing protein</fullName>
    </recommendedName>
</protein>
<sequence>MAIYYTSRTPSSTRTRRKEGTIRRKAKFYHAIDNRAGKSIKDASNAEGIKERTAYCSLKLRRLQGSPGTRRVGKRRNGAPFKIPSETLGQILAKSNPVRTARLEHQIQFFQVACCLRTLQNTLRARAKRGGMYIMAQGRDISTKNRKERVKYGDKNIPRDFWSFWQYILYSDEAYYDPDKQPKQRILCEAGSRLDADNIQVRPELQGVRVHFSASCSWHHKSDLKFYNDEHDPLIVKPVLPPRPRRRPTTETPEQYKQRLEEWKEHLPYNPEIKPKGNLMTQAYYVEKILPGLIDEIQRLRLTLLEYGDIILQEDNDPSHGQRSGPQGAANKLREANWIQTLKHPAQSPDLSPIEGLWVILKQRMRRRKRP</sequence>